<dbReference type="OrthoDB" id="9808993at2"/>
<dbReference type="STRING" id="546871.SAMN04488543_1610"/>
<keyword evidence="5" id="KW-0720">Serine protease</keyword>
<evidence type="ECO:0000259" key="8">
    <source>
        <dbReference type="Pfam" id="PF17676"/>
    </source>
</evidence>
<keyword evidence="10" id="KW-1185">Reference proteome</keyword>
<dbReference type="GO" id="GO:0006508">
    <property type="term" value="P:proteolysis"/>
    <property type="evidence" value="ECO:0007669"/>
    <property type="project" value="UniProtKB-KW"/>
</dbReference>
<dbReference type="GO" id="GO:0004180">
    <property type="term" value="F:carboxypeptidase activity"/>
    <property type="evidence" value="ECO:0007669"/>
    <property type="project" value="UniProtKB-KW"/>
</dbReference>
<dbReference type="InterPro" id="IPR027478">
    <property type="entry name" value="LdcA_N"/>
</dbReference>
<dbReference type="Pfam" id="PF02016">
    <property type="entry name" value="Peptidase_S66"/>
    <property type="match status" value="1"/>
</dbReference>
<protein>
    <submittedName>
        <fullName evidence="9">Muramoyltetrapeptide carboxypeptidase</fullName>
    </submittedName>
</protein>
<dbReference type="CDD" id="cd07025">
    <property type="entry name" value="Peptidase_S66"/>
    <property type="match status" value="1"/>
</dbReference>
<evidence type="ECO:0000256" key="2">
    <source>
        <dbReference type="ARBA" id="ARBA00022645"/>
    </source>
</evidence>
<dbReference type="RefSeq" id="WP_091411819.1">
    <property type="nucleotide sequence ID" value="NZ_LT629749.1"/>
</dbReference>
<dbReference type="SUPFAM" id="SSF141986">
    <property type="entry name" value="LD-carboxypeptidase A C-terminal domain-like"/>
    <property type="match status" value="1"/>
</dbReference>
<evidence type="ECO:0000256" key="1">
    <source>
        <dbReference type="ARBA" id="ARBA00010233"/>
    </source>
</evidence>
<evidence type="ECO:0000313" key="9">
    <source>
        <dbReference type="EMBL" id="SDS37492.1"/>
    </source>
</evidence>
<feature type="domain" description="LD-carboxypeptidase N-terminal" evidence="7">
    <location>
        <begin position="12"/>
        <end position="128"/>
    </location>
</feature>
<dbReference type="AlphaFoldDB" id="A0A1H1RPG8"/>
<dbReference type="PANTHER" id="PTHR30237:SF2">
    <property type="entry name" value="MUREIN TETRAPEPTIDE CARBOXYPEPTIDASE"/>
    <property type="match status" value="1"/>
</dbReference>
<evidence type="ECO:0000259" key="7">
    <source>
        <dbReference type="Pfam" id="PF02016"/>
    </source>
</evidence>
<evidence type="ECO:0000256" key="5">
    <source>
        <dbReference type="ARBA" id="ARBA00022825"/>
    </source>
</evidence>
<organism evidence="9 10">
    <name type="scientific">Friedmanniella luteola</name>
    <dbReference type="NCBI Taxonomy" id="546871"/>
    <lineage>
        <taxon>Bacteria</taxon>
        <taxon>Bacillati</taxon>
        <taxon>Actinomycetota</taxon>
        <taxon>Actinomycetes</taxon>
        <taxon>Propionibacteriales</taxon>
        <taxon>Nocardioidaceae</taxon>
        <taxon>Friedmanniella</taxon>
    </lineage>
</organism>
<reference evidence="9 10" key="1">
    <citation type="submission" date="2016-10" db="EMBL/GenBank/DDBJ databases">
        <authorList>
            <person name="de Groot N.N."/>
        </authorList>
    </citation>
    <scope>NUCLEOTIDE SEQUENCE [LARGE SCALE GENOMIC DNA]</scope>
    <source>
        <strain evidence="9 10">DSM 21741</strain>
    </source>
</reference>
<keyword evidence="2 9" id="KW-0121">Carboxypeptidase</keyword>
<dbReference type="PANTHER" id="PTHR30237">
    <property type="entry name" value="MURAMOYLTETRAPEPTIDE CARBOXYPEPTIDASE"/>
    <property type="match status" value="1"/>
</dbReference>
<gene>
    <name evidence="9" type="ORF">SAMN04488543_1610</name>
</gene>
<comment type="similarity">
    <text evidence="1">Belongs to the peptidase S66 family.</text>
</comment>
<accession>A0A1H1RPG8</accession>
<dbReference type="InterPro" id="IPR027461">
    <property type="entry name" value="Carboxypeptidase_A_C_sf"/>
</dbReference>
<dbReference type="InterPro" id="IPR040449">
    <property type="entry name" value="Peptidase_S66_N"/>
</dbReference>
<dbReference type="Pfam" id="PF17676">
    <property type="entry name" value="Peptidase_S66C"/>
    <property type="match status" value="1"/>
</dbReference>
<dbReference type="SUPFAM" id="SSF52317">
    <property type="entry name" value="Class I glutamine amidotransferase-like"/>
    <property type="match status" value="1"/>
</dbReference>
<feature type="active site" description="Charge relay system" evidence="6">
    <location>
        <position position="206"/>
    </location>
</feature>
<dbReference type="PIRSF" id="PIRSF028757">
    <property type="entry name" value="LD-carboxypeptidase"/>
    <property type="match status" value="1"/>
</dbReference>
<keyword evidence="4" id="KW-0378">Hydrolase</keyword>
<evidence type="ECO:0000313" key="10">
    <source>
        <dbReference type="Proteomes" id="UP000199092"/>
    </source>
</evidence>
<evidence type="ECO:0000256" key="6">
    <source>
        <dbReference type="PIRSR" id="PIRSR028757-1"/>
    </source>
</evidence>
<dbReference type="Proteomes" id="UP000199092">
    <property type="component" value="Chromosome I"/>
</dbReference>
<dbReference type="EMBL" id="LT629749">
    <property type="protein sequence ID" value="SDS37492.1"/>
    <property type="molecule type" value="Genomic_DNA"/>
</dbReference>
<evidence type="ECO:0000256" key="3">
    <source>
        <dbReference type="ARBA" id="ARBA00022670"/>
    </source>
</evidence>
<feature type="active site" description="Charge relay system" evidence="6">
    <location>
        <position position="276"/>
    </location>
</feature>
<dbReference type="Gene3D" id="3.50.30.60">
    <property type="entry name" value="LD-carboxypeptidase A C-terminal domain-like"/>
    <property type="match status" value="1"/>
</dbReference>
<proteinExistence type="inferred from homology"/>
<dbReference type="InterPro" id="IPR003507">
    <property type="entry name" value="S66_fam"/>
</dbReference>
<name>A0A1H1RPG8_9ACTN</name>
<dbReference type="Gene3D" id="3.40.50.10740">
    <property type="entry name" value="Class I glutamine amidotransferase-like"/>
    <property type="match status" value="1"/>
</dbReference>
<feature type="domain" description="LD-carboxypeptidase C-terminal" evidence="8">
    <location>
        <begin position="176"/>
        <end position="291"/>
    </location>
</feature>
<feature type="active site" description="Nucleophile" evidence="6">
    <location>
        <position position="108"/>
    </location>
</feature>
<dbReference type="InterPro" id="IPR040921">
    <property type="entry name" value="Peptidase_S66C"/>
</dbReference>
<evidence type="ECO:0000256" key="4">
    <source>
        <dbReference type="ARBA" id="ARBA00022801"/>
    </source>
</evidence>
<dbReference type="GO" id="GO:0008236">
    <property type="term" value="F:serine-type peptidase activity"/>
    <property type="evidence" value="ECO:0007669"/>
    <property type="project" value="UniProtKB-KW"/>
</dbReference>
<keyword evidence="3" id="KW-0645">Protease</keyword>
<dbReference type="InterPro" id="IPR029062">
    <property type="entry name" value="Class_I_gatase-like"/>
</dbReference>
<sequence length="305" mass="31844">MSVPRLVPGDRVRFVSPASPPTREAVARGAELLSAWGLQVEVADHAFDRTGYLAGPDLARLADLDDALRDPGVRGIFATTGGKGAYRIAPLLDFEAARADPKPFVGFSDITYLHLALHRAGVPGSLHGPFVNWSDEYYDAGCAERLRRSLMEPEPVVVSSRPADYTAQLSSAGSATGVLVGGHFDSVSRAVGWALPDLDDAILLLEDHHGTGLGQVDRCLAQLVHSGLLRSVRGIALGTFGEFETTTASGTTLADVLGDWLAPLRVPILGGLPIGHGLNPASVPLGTAATIDVAAGTLTVAPAVH</sequence>